<name>A0ABY1FS82_9GAMM</name>
<dbReference type="PANTHER" id="PTHR32089">
    <property type="entry name" value="METHYL-ACCEPTING CHEMOTAXIS PROTEIN MCPB"/>
    <property type="match status" value="1"/>
</dbReference>
<protein>
    <submittedName>
        <fullName evidence="13">Methyl-accepting chemotaxis protein</fullName>
    </submittedName>
</protein>
<dbReference type="InterPro" id="IPR004089">
    <property type="entry name" value="MCPsignal_dom"/>
</dbReference>
<evidence type="ECO:0000256" key="3">
    <source>
        <dbReference type="ARBA" id="ARBA00022692"/>
    </source>
</evidence>
<keyword evidence="3 9" id="KW-0812">Transmembrane</keyword>
<dbReference type="PANTHER" id="PTHR32089:SF119">
    <property type="entry name" value="METHYL-ACCEPTING CHEMOTAXIS PROTEIN CTPL"/>
    <property type="match status" value="1"/>
</dbReference>
<evidence type="ECO:0000313" key="13">
    <source>
        <dbReference type="EMBL" id="SFL98351.1"/>
    </source>
</evidence>
<evidence type="ECO:0000256" key="6">
    <source>
        <dbReference type="ARBA" id="ARBA00023224"/>
    </source>
</evidence>
<evidence type="ECO:0000256" key="9">
    <source>
        <dbReference type="SAM" id="Phobius"/>
    </source>
</evidence>
<comment type="similarity">
    <text evidence="7">Belongs to the methyl-accepting chemotaxis (MCP) protein family.</text>
</comment>
<dbReference type="PROSITE" id="PS50192">
    <property type="entry name" value="T_SNARE"/>
    <property type="match status" value="1"/>
</dbReference>
<organism evidence="13 14">
    <name type="scientific">Marinobacter salarius</name>
    <dbReference type="NCBI Taxonomy" id="1420917"/>
    <lineage>
        <taxon>Bacteria</taxon>
        <taxon>Pseudomonadati</taxon>
        <taxon>Pseudomonadota</taxon>
        <taxon>Gammaproteobacteria</taxon>
        <taxon>Pseudomonadales</taxon>
        <taxon>Marinobacteraceae</taxon>
        <taxon>Marinobacter</taxon>
    </lineage>
</organism>
<evidence type="ECO:0000256" key="4">
    <source>
        <dbReference type="ARBA" id="ARBA00022989"/>
    </source>
</evidence>
<keyword evidence="6 8" id="KW-0807">Transducer</keyword>
<feature type="transmembrane region" description="Helical" evidence="9">
    <location>
        <begin position="333"/>
        <end position="354"/>
    </location>
</feature>
<dbReference type="Pfam" id="PF00672">
    <property type="entry name" value="HAMP"/>
    <property type="match status" value="1"/>
</dbReference>
<sequence>MLSVGVHVNQLIKPAVALMNRLPMFYKFSLISVLFLLPIIALSWLVISELNRSVDTMTRGVEGLEQLEKVDTLLAESMAYRDFRAPGKIKDDNELLSQSAESSETIDRILEELVNAEARFDESGNWSQQVAMLVEEWQTLKSTDSYQGNIDPQFKYYQEFVQKVRALLSATIEISGLGQDASRENLLLLGLLRESLPDARSIIGRARTFGTFALIDGQVGYNLSDALNEIYDELTNRASLLGPALTVSMDASPTLEKTTGDAVEGILESLVVVRDELDANIITPMRLELPWRDFNRTIENQLAHYDALKAGIFDVVGANLNSRLEGELQQRQLIIAALVIVLLVVVYLYVGFFMSVRTAINRFSTAARSVAEGDMTTHIQLDNRDELGELTTEFNNMTDRIAELIRSVSSTTSDVDRQATRVNDTAAANSEAVARQMEESGQINEAMNQMVEAVNEVTESAHRVSDSAGAAEEDTERGRGVVADTVATINRLATEISGAVDVINRVNADSDNISQVLVEIKAIAEQTNLLALNAAIEAARAGEQGRGFAVVADEVRSLSQRTHKSTEEIEGMITRLQSGVKEAVAAMTNSHDVTETTVKKSAEVTEALDRIAQGISTIVDMSHQIAQAAEEQSAVAKNVNTNVEQISVLGEKTADNAEETLASSREMSQLTASLQRLVEAFRV</sequence>
<dbReference type="Pfam" id="PF00015">
    <property type="entry name" value="MCPsignal"/>
    <property type="match status" value="1"/>
</dbReference>
<dbReference type="PROSITE" id="PS50885">
    <property type="entry name" value="HAMP"/>
    <property type="match status" value="1"/>
</dbReference>
<keyword evidence="2" id="KW-0997">Cell inner membrane</keyword>
<keyword evidence="14" id="KW-1185">Reference proteome</keyword>
<evidence type="ECO:0000259" key="12">
    <source>
        <dbReference type="PROSITE" id="PS50885"/>
    </source>
</evidence>
<dbReference type="InterPro" id="IPR003660">
    <property type="entry name" value="HAMP_dom"/>
</dbReference>
<evidence type="ECO:0000259" key="11">
    <source>
        <dbReference type="PROSITE" id="PS50192"/>
    </source>
</evidence>
<proteinExistence type="inferred from homology"/>
<dbReference type="PROSITE" id="PS50111">
    <property type="entry name" value="CHEMOTAXIS_TRANSDUC_2"/>
    <property type="match status" value="1"/>
</dbReference>
<comment type="subcellular location">
    <subcellularLocation>
        <location evidence="1">Cell inner membrane</location>
        <topology evidence="1">Multi-pass membrane protein</topology>
    </subcellularLocation>
</comment>
<dbReference type="SUPFAM" id="SSF58104">
    <property type="entry name" value="Methyl-accepting chemotaxis protein (MCP) signaling domain"/>
    <property type="match status" value="1"/>
</dbReference>
<dbReference type="SMART" id="SM00304">
    <property type="entry name" value="HAMP"/>
    <property type="match status" value="2"/>
</dbReference>
<evidence type="ECO:0000256" key="2">
    <source>
        <dbReference type="ARBA" id="ARBA00022519"/>
    </source>
</evidence>
<feature type="domain" description="Methyl-accepting transducer" evidence="10">
    <location>
        <begin position="411"/>
        <end position="647"/>
    </location>
</feature>
<evidence type="ECO:0000313" key="14">
    <source>
        <dbReference type="Proteomes" id="UP000199211"/>
    </source>
</evidence>
<dbReference type="CDD" id="cd06225">
    <property type="entry name" value="HAMP"/>
    <property type="match status" value="1"/>
</dbReference>
<evidence type="ECO:0000256" key="1">
    <source>
        <dbReference type="ARBA" id="ARBA00004429"/>
    </source>
</evidence>
<feature type="transmembrane region" description="Helical" evidence="9">
    <location>
        <begin position="24"/>
        <end position="47"/>
    </location>
</feature>
<dbReference type="RefSeq" id="WP_177190653.1">
    <property type="nucleotide sequence ID" value="NZ_DCAM01000054.1"/>
</dbReference>
<gene>
    <name evidence="13" type="ORF">SAMN04487868_11920</name>
</gene>
<dbReference type="InterPro" id="IPR000727">
    <property type="entry name" value="T_SNARE_dom"/>
</dbReference>
<feature type="domain" description="T-SNARE coiled-coil homology" evidence="11">
    <location>
        <begin position="598"/>
        <end position="660"/>
    </location>
</feature>
<keyword evidence="4 9" id="KW-1133">Transmembrane helix</keyword>
<feature type="domain" description="HAMP" evidence="12">
    <location>
        <begin position="354"/>
        <end position="406"/>
    </location>
</feature>
<comment type="caution">
    <text evidence="13">The sequence shown here is derived from an EMBL/GenBank/DDBJ whole genome shotgun (WGS) entry which is preliminary data.</text>
</comment>
<evidence type="ECO:0000256" key="5">
    <source>
        <dbReference type="ARBA" id="ARBA00023136"/>
    </source>
</evidence>
<evidence type="ECO:0000259" key="10">
    <source>
        <dbReference type="PROSITE" id="PS50111"/>
    </source>
</evidence>
<keyword evidence="2" id="KW-1003">Cell membrane</keyword>
<reference evidence="13 14" key="1">
    <citation type="submission" date="2016-10" db="EMBL/GenBank/DDBJ databases">
        <authorList>
            <person name="Varghese N."/>
            <person name="Submissions S."/>
        </authorList>
    </citation>
    <scope>NUCLEOTIDE SEQUENCE [LARGE SCALE GENOMIC DNA]</scope>
    <source>
        <strain evidence="13 14">DSM 26291</strain>
    </source>
</reference>
<dbReference type="SMART" id="SM00283">
    <property type="entry name" value="MA"/>
    <property type="match status" value="1"/>
</dbReference>
<dbReference type="Proteomes" id="UP000199211">
    <property type="component" value="Unassembled WGS sequence"/>
</dbReference>
<dbReference type="EMBL" id="FOTV01000019">
    <property type="protein sequence ID" value="SFL98351.1"/>
    <property type="molecule type" value="Genomic_DNA"/>
</dbReference>
<evidence type="ECO:0000256" key="7">
    <source>
        <dbReference type="ARBA" id="ARBA00029447"/>
    </source>
</evidence>
<dbReference type="CDD" id="cd11386">
    <property type="entry name" value="MCP_signal"/>
    <property type="match status" value="1"/>
</dbReference>
<dbReference type="Gene3D" id="1.10.287.950">
    <property type="entry name" value="Methyl-accepting chemotaxis protein"/>
    <property type="match status" value="1"/>
</dbReference>
<accession>A0ABY1FS82</accession>
<keyword evidence="5 9" id="KW-0472">Membrane</keyword>
<evidence type="ECO:0000256" key="8">
    <source>
        <dbReference type="PROSITE-ProRule" id="PRU00284"/>
    </source>
</evidence>